<protein>
    <submittedName>
        <fullName evidence="4">ComB9 competence protein</fullName>
    </submittedName>
</protein>
<feature type="compositionally biased region" description="Basic and acidic residues" evidence="3">
    <location>
        <begin position="52"/>
        <end position="61"/>
    </location>
</feature>
<organism evidence="4 5">
    <name type="scientific">Helicobacter fennelliae</name>
    <dbReference type="NCBI Taxonomy" id="215"/>
    <lineage>
        <taxon>Bacteria</taxon>
        <taxon>Pseudomonadati</taxon>
        <taxon>Campylobacterota</taxon>
        <taxon>Epsilonproteobacteria</taxon>
        <taxon>Campylobacterales</taxon>
        <taxon>Helicobacteraceae</taxon>
        <taxon>Helicobacter</taxon>
    </lineage>
</organism>
<feature type="compositionally biased region" description="Polar residues" evidence="3">
    <location>
        <begin position="64"/>
        <end position="80"/>
    </location>
</feature>
<gene>
    <name evidence="4" type="ORF">NCTC13102_02121</name>
</gene>
<dbReference type="InterPro" id="IPR033645">
    <property type="entry name" value="VirB9/CagX/TrbG_C"/>
</dbReference>
<evidence type="ECO:0000256" key="2">
    <source>
        <dbReference type="ARBA" id="ARBA00022729"/>
    </source>
</evidence>
<dbReference type="AlphaFoldDB" id="A0A2X3EIN6"/>
<dbReference type="Proteomes" id="UP000250166">
    <property type="component" value="Unassembled WGS sequence"/>
</dbReference>
<accession>A0A2X3EIN6</accession>
<dbReference type="Gene3D" id="2.60.40.2500">
    <property type="match status" value="1"/>
</dbReference>
<dbReference type="InterPro" id="IPR038161">
    <property type="entry name" value="VirB9/CagX/TrbG_C_sf"/>
</dbReference>
<evidence type="ECO:0000313" key="5">
    <source>
        <dbReference type="Proteomes" id="UP000250166"/>
    </source>
</evidence>
<dbReference type="Pfam" id="PF03524">
    <property type="entry name" value="CagX"/>
    <property type="match status" value="1"/>
</dbReference>
<keyword evidence="2" id="KW-0732">Signal</keyword>
<dbReference type="RefSeq" id="WP_112059202.1">
    <property type="nucleotide sequence ID" value="NZ_UAWL01000020.1"/>
</dbReference>
<comment type="similarity">
    <text evidence="1">Belongs to the TrbG/VirB9 family.</text>
</comment>
<proteinExistence type="inferred from homology"/>
<dbReference type="EMBL" id="UAWL01000020">
    <property type="protein sequence ID" value="SQC36311.1"/>
    <property type="molecule type" value="Genomic_DNA"/>
</dbReference>
<reference evidence="4 5" key="1">
    <citation type="submission" date="2018-06" db="EMBL/GenBank/DDBJ databases">
        <authorList>
            <consortium name="Pathogen Informatics"/>
            <person name="Doyle S."/>
        </authorList>
    </citation>
    <scope>NUCLEOTIDE SEQUENCE [LARGE SCALE GENOMIC DNA]</scope>
    <source>
        <strain evidence="4 5">NCTC13102</strain>
    </source>
</reference>
<evidence type="ECO:0000313" key="4">
    <source>
        <dbReference type="EMBL" id="SQC36311.1"/>
    </source>
</evidence>
<name>A0A2X3EIN6_9HELI</name>
<feature type="compositionally biased region" description="Low complexity" evidence="3">
    <location>
        <begin position="82"/>
        <end position="92"/>
    </location>
</feature>
<evidence type="ECO:0000256" key="1">
    <source>
        <dbReference type="ARBA" id="ARBA00006135"/>
    </source>
</evidence>
<evidence type="ECO:0000256" key="3">
    <source>
        <dbReference type="SAM" id="MobiDB-lite"/>
    </source>
</evidence>
<dbReference type="CDD" id="cd06911">
    <property type="entry name" value="VirB9_CagX_TrbG"/>
    <property type="match status" value="1"/>
</dbReference>
<feature type="region of interest" description="Disordered" evidence="3">
    <location>
        <begin position="52"/>
        <end position="92"/>
    </location>
</feature>
<sequence>MKKYILCLSLLGFSYAAESILNEADQAEIQRRMQLGQEQVLDTINKIQDAQEEREKQKQLQKENANLDSTSRDFSNSSMPYQAPAQPQEPPTEQEILLKKQATRSQNLKAIQNQFFSKNYTGTENTITIDYEENNTYKIRTRIAMTSTMIFPQKIKNFVLGDNVGFEVLELPNSQNTIAIRPKLIGVDTSLAVFTEDGKLYSFYVFSTDFKSWKNPHLVIFIKDKRTIVEKNKDPFFDEYFYVEEGINKLRVKKKEVYKRYKVKAKKQNTWLVPEEIFSDNNYTFFKYDKDRYPQIPSIYTVVDKQDSPIETRVIGDFVIAETVADKFTIRIGEAYVCVEREKFKKGETQ</sequence>
<dbReference type="InterPro" id="IPR010258">
    <property type="entry name" value="Conjugal_tfr_TrbG/VirB9/CagX"/>
</dbReference>